<evidence type="ECO:0000256" key="1">
    <source>
        <dbReference type="ARBA" id="ARBA00038158"/>
    </source>
</evidence>
<proteinExistence type="inferred from homology"/>
<comment type="caution">
    <text evidence="3">The sequence shown here is derived from an EMBL/GenBank/DDBJ whole genome shotgun (WGS) entry which is preliminary data.</text>
</comment>
<feature type="region of interest" description="Disordered" evidence="2">
    <location>
        <begin position="79"/>
        <end position="113"/>
    </location>
</feature>
<dbReference type="SUPFAM" id="SSF53335">
    <property type="entry name" value="S-adenosyl-L-methionine-dependent methyltransferases"/>
    <property type="match status" value="1"/>
</dbReference>
<dbReference type="GeneID" id="87898081"/>
<name>A0ABR0FH21_9PEZI</name>
<gene>
    <name evidence="3" type="ORF">QC761_403180</name>
</gene>
<dbReference type="PANTHER" id="PTHR43591">
    <property type="entry name" value="METHYLTRANSFERASE"/>
    <property type="match status" value="1"/>
</dbReference>
<dbReference type="InterPro" id="IPR029063">
    <property type="entry name" value="SAM-dependent_MTases_sf"/>
</dbReference>
<keyword evidence="4" id="KW-1185">Reference proteome</keyword>
<dbReference type="CDD" id="cd02440">
    <property type="entry name" value="AdoMet_MTases"/>
    <property type="match status" value="1"/>
</dbReference>
<accession>A0ABR0FH21</accession>
<evidence type="ECO:0000313" key="4">
    <source>
        <dbReference type="Proteomes" id="UP001322138"/>
    </source>
</evidence>
<dbReference type="Pfam" id="PF13489">
    <property type="entry name" value="Methyltransf_23"/>
    <property type="match status" value="1"/>
</dbReference>
<evidence type="ECO:0000313" key="3">
    <source>
        <dbReference type="EMBL" id="KAK4643263.1"/>
    </source>
</evidence>
<feature type="compositionally biased region" description="Polar residues" evidence="2">
    <location>
        <begin position="92"/>
        <end position="113"/>
    </location>
</feature>
<evidence type="ECO:0000256" key="2">
    <source>
        <dbReference type="SAM" id="MobiDB-lite"/>
    </source>
</evidence>
<organism evidence="3 4">
    <name type="scientific">Podospora bellae-mahoneyi</name>
    <dbReference type="NCBI Taxonomy" id="2093777"/>
    <lineage>
        <taxon>Eukaryota</taxon>
        <taxon>Fungi</taxon>
        <taxon>Dikarya</taxon>
        <taxon>Ascomycota</taxon>
        <taxon>Pezizomycotina</taxon>
        <taxon>Sordariomycetes</taxon>
        <taxon>Sordariomycetidae</taxon>
        <taxon>Sordariales</taxon>
        <taxon>Podosporaceae</taxon>
        <taxon>Podospora</taxon>
    </lineage>
</organism>
<protein>
    <recommendedName>
        <fullName evidence="5">Methyltransferase domain-containing protein</fullName>
    </recommendedName>
</protein>
<comment type="similarity">
    <text evidence="1">Belongs to the methyltransferase superfamily. LaeA methyltransferase family.</text>
</comment>
<dbReference type="Proteomes" id="UP001322138">
    <property type="component" value="Unassembled WGS sequence"/>
</dbReference>
<reference evidence="3 4" key="1">
    <citation type="journal article" date="2023" name="bioRxiv">
        <title>High-quality genome assemblies of four members of thePodospora anserinaspecies complex.</title>
        <authorList>
            <person name="Ament-Velasquez S.L."/>
            <person name="Vogan A.A."/>
            <person name="Wallerman O."/>
            <person name="Hartmann F."/>
            <person name="Gautier V."/>
            <person name="Silar P."/>
            <person name="Giraud T."/>
            <person name="Johannesson H."/>
        </authorList>
    </citation>
    <scope>NUCLEOTIDE SEQUENCE [LARGE SCALE GENOMIC DNA]</scope>
    <source>
        <strain evidence="3 4">CBS 112042</strain>
    </source>
</reference>
<dbReference type="Gene3D" id="3.40.50.150">
    <property type="entry name" value="Vaccinia Virus protein VP39"/>
    <property type="match status" value="1"/>
</dbReference>
<dbReference type="EMBL" id="JAFFGZ010000006">
    <property type="protein sequence ID" value="KAK4643263.1"/>
    <property type="molecule type" value="Genomic_DNA"/>
</dbReference>
<sequence>MTGAIPKPDVAMSPTTPKTKTKPLSPVQPNRSPPPFRPSTSSKMTIETLLSQDEDELLAAVCTDSTTGFSLLAAATLEKGKARATTTTTTTSNDSAPSSQISPRGSLNESPTDSAANLAIEDIDSVNSDSYPASMTSSIKAHVYEGGLRYHAYKSGKYAFPNDEIEQNRDDMKHSMSLLLMQGEFFYAPVKERLEEGAEVLDLVTLQEVSGCFNKEAKSDNSWPAGSRFMSFIHDARCGQSSNQFFLSVVATSYVSRKCKKKKISKLTKLCVTAGTGTGIWAIEVGDKYPNTTVTGIDLSPIQPNYVPENVHFFVDDFDEEWVDPDDKYDFIHIRNVMHSVTDTKALLSRVMRHLKPGGYIEIQDLDITPLSDDDTLTPTTPYALRDFLKYMAAGLAALGSHMHAVHKLPDELEAAGFEDIKKSKHKAPIGMWPKDKRLRLCGLFLRTAMMDGLRGVSQRPMAALGWTPLQIEMVLVNVRKALMDPKVHAYFTFHVIYARKPLQAGGGPGSDEP</sequence>
<feature type="compositionally biased region" description="Low complexity" evidence="2">
    <location>
        <begin position="14"/>
        <end position="30"/>
    </location>
</feature>
<evidence type="ECO:0008006" key="5">
    <source>
        <dbReference type="Google" id="ProtNLM"/>
    </source>
</evidence>
<dbReference type="RefSeq" id="XP_062732239.1">
    <property type="nucleotide sequence ID" value="XM_062878599.1"/>
</dbReference>
<dbReference type="PANTHER" id="PTHR43591:SF10">
    <property type="entry name" value="ABC TRANSMEMBRANE TYPE-1 DOMAIN-CONTAINING PROTEIN-RELATED"/>
    <property type="match status" value="1"/>
</dbReference>
<feature type="region of interest" description="Disordered" evidence="2">
    <location>
        <begin position="1"/>
        <end position="42"/>
    </location>
</feature>